<dbReference type="Pfam" id="PF00364">
    <property type="entry name" value="Biotin_lipoyl"/>
    <property type="match status" value="1"/>
</dbReference>
<dbReference type="InterPro" id="IPR001882">
    <property type="entry name" value="Biotin_BS"/>
</dbReference>
<dbReference type="InterPro" id="IPR011053">
    <property type="entry name" value="Single_hybrid_motif"/>
</dbReference>
<gene>
    <name evidence="3" type="ORF">DFO77_12317</name>
</gene>
<comment type="caution">
    <text evidence="3">The sequence shown here is derived from an EMBL/GenBank/DDBJ whole genome shotgun (WGS) entry which is preliminary data.</text>
</comment>
<dbReference type="Gene3D" id="2.40.50.100">
    <property type="match status" value="1"/>
</dbReference>
<dbReference type="PROSITE" id="PS00188">
    <property type="entry name" value="BIOTIN"/>
    <property type="match status" value="1"/>
</dbReference>
<name>A0A368UN35_9BACT</name>
<protein>
    <submittedName>
        <fullName evidence="3">Biotin carboxyl carrier protein</fullName>
    </submittedName>
</protein>
<evidence type="ECO:0000259" key="2">
    <source>
        <dbReference type="PROSITE" id="PS50968"/>
    </source>
</evidence>
<sequence>MKLVAKNGKHQEEIKVIKRDGSILEVTIGDREYKLDVEKVEDGVYSVIHNGSSHNMEIIKSERKHFYAVNTQYQSFDIEIAPAGSLKGSGKRQGNKSEKITAPIPGKVISVKAAPGDVVKEGQTVVVLSAMKMENELKATANGVISKIHTKENDVVKENSVLVEIKAES</sequence>
<evidence type="ECO:0000313" key="4">
    <source>
        <dbReference type="Proteomes" id="UP000252733"/>
    </source>
</evidence>
<dbReference type="EMBL" id="QPIZ01000023">
    <property type="protein sequence ID" value="RCW30192.1"/>
    <property type="molecule type" value="Genomic_DNA"/>
</dbReference>
<dbReference type="SUPFAM" id="SSF51230">
    <property type="entry name" value="Single hybrid motif"/>
    <property type="match status" value="1"/>
</dbReference>
<reference evidence="3 4" key="1">
    <citation type="submission" date="2018-07" db="EMBL/GenBank/DDBJ databases">
        <title>Freshwater and sediment microbial communities from various areas in North America, analyzing microbe dynamics in response to fracking.</title>
        <authorList>
            <person name="Lamendella R."/>
        </authorList>
    </citation>
    <scope>NUCLEOTIDE SEQUENCE [LARGE SCALE GENOMIC DNA]</scope>
    <source>
        <strain evidence="3 4">160A</strain>
    </source>
</reference>
<proteinExistence type="predicted"/>
<dbReference type="FunFam" id="2.40.50.100:FF:000003">
    <property type="entry name" value="Acetyl-CoA carboxylase biotin carboxyl carrier protein"/>
    <property type="match status" value="1"/>
</dbReference>
<accession>A0A368UN35</accession>
<dbReference type="PANTHER" id="PTHR45266:SF3">
    <property type="entry name" value="OXALOACETATE DECARBOXYLASE ALPHA CHAIN"/>
    <property type="match status" value="1"/>
</dbReference>
<dbReference type="RefSeq" id="WP_114437672.1">
    <property type="nucleotide sequence ID" value="NZ_QPIZ01000023.1"/>
</dbReference>
<dbReference type="InterPro" id="IPR000089">
    <property type="entry name" value="Biotin_lipoyl"/>
</dbReference>
<evidence type="ECO:0000256" key="1">
    <source>
        <dbReference type="ARBA" id="ARBA00023267"/>
    </source>
</evidence>
<organism evidence="3 4">
    <name type="scientific">Marinilabilia salmonicolor</name>
    <dbReference type="NCBI Taxonomy" id="989"/>
    <lineage>
        <taxon>Bacteria</taxon>
        <taxon>Pseudomonadati</taxon>
        <taxon>Bacteroidota</taxon>
        <taxon>Bacteroidia</taxon>
        <taxon>Marinilabiliales</taxon>
        <taxon>Marinilabiliaceae</taxon>
        <taxon>Marinilabilia</taxon>
    </lineage>
</organism>
<dbReference type="PANTHER" id="PTHR45266">
    <property type="entry name" value="OXALOACETATE DECARBOXYLASE ALPHA CHAIN"/>
    <property type="match status" value="1"/>
</dbReference>
<dbReference type="InterPro" id="IPR050709">
    <property type="entry name" value="Biotin_Carboxyl_Carrier/Decarb"/>
</dbReference>
<dbReference type="AlphaFoldDB" id="A0A368UN35"/>
<dbReference type="PROSITE" id="PS50968">
    <property type="entry name" value="BIOTINYL_LIPOYL"/>
    <property type="match status" value="1"/>
</dbReference>
<evidence type="ECO:0000313" key="3">
    <source>
        <dbReference type="EMBL" id="RCW30192.1"/>
    </source>
</evidence>
<feature type="domain" description="Lipoyl-binding" evidence="2">
    <location>
        <begin position="97"/>
        <end position="166"/>
    </location>
</feature>
<keyword evidence="1" id="KW-0092">Biotin</keyword>
<keyword evidence="4" id="KW-1185">Reference proteome</keyword>
<dbReference type="CDD" id="cd06850">
    <property type="entry name" value="biotinyl_domain"/>
    <property type="match status" value="1"/>
</dbReference>
<dbReference type="Proteomes" id="UP000252733">
    <property type="component" value="Unassembled WGS sequence"/>
</dbReference>